<gene>
    <name evidence="3" type="ORF">ACFFH4_00505</name>
</gene>
<evidence type="ECO:0000256" key="1">
    <source>
        <dbReference type="SAM" id="Phobius"/>
    </source>
</evidence>
<evidence type="ECO:0000313" key="4">
    <source>
        <dbReference type="Proteomes" id="UP001589833"/>
    </source>
</evidence>
<keyword evidence="1" id="KW-0812">Transmembrane</keyword>
<dbReference type="InterPro" id="IPR013099">
    <property type="entry name" value="K_chnl_dom"/>
</dbReference>
<evidence type="ECO:0000259" key="2">
    <source>
        <dbReference type="Pfam" id="PF07885"/>
    </source>
</evidence>
<keyword evidence="1" id="KW-0472">Membrane</keyword>
<name>A0ABV6N9S7_9BACI</name>
<keyword evidence="4" id="KW-1185">Reference proteome</keyword>
<dbReference type="Pfam" id="PF07885">
    <property type="entry name" value="Ion_trans_2"/>
    <property type="match status" value="1"/>
</dbReference>
<protein>
    <submittedName>
        <fullName evidence="3">Ion channel</fullName>
    </submittedName>
</protein>
<feature type="transmembrane region" description="Helical" evidence="1">
    <location>
        <begin position="40"/>
        <end position="65"/>
    </location>
</feature>
<sequence>MKKKMNWIVSIILIMATIGTIVSILMLLRYRPIRGRHSVSLRHFTLLLLVYITVILSFSILYLGLELLGIHVLKEGNACVGGSVSHLIEDIVYFSAVTLLSVGYGDLVPVGIGRFIAIVQALFGYLLPAAFVVTSVLHVTKREE</sequence>
<dbReference type="Proteomes" id="UP001589833">
    <property type="component" value="Unassembled WGS sequence"/>
</dbReference>
<feature type="domain" description="Potassium channel" evidence="2">
    <location>
        <begin position="89"/>
        <end position="134"/>
    </location>
</feature>
<dbReference type="Gene3D" id="1.10.287.70">
    <property type="match status" value="1"/>
</dbReference>
<dbReference type="EMBL" id="JBHLTR010000001">
    <property type="protein sequence ID" value="MFC0557533.1"/>
    <property type="molecule type" value="Genomic_DNA"/>
</dbReference>
<organism evidence="3 4">
    <name type="scientific">Halalkalibacter alkalisediminis</name>
    <dbReference type="NCBI Taxonomy" id="935616"/>
    <lineage>
        <taxon>Bacteria</taxon>
        <taxon>Bacillati</taxon>
        <taxon>Bacillota</taxon>
        <taxon>Bacilli</taxon>
        <taxon>Bacillales</taxon>
        <taxon>Bacillaceae</taxon>
        <taxon>Halalkalibacter</taxon>
    </lineage>
</organism>
<keyword evidence="1" id="KW-1133">Transmembrane helix</keyword>
<feature type="transmembrane region" description="Helical" evidence="1">
    <location>
        <begin position="6"/>
        <end position="28"/>
    </location>
</feature>
<dbReference type="SUPFAM" id="SSF81324">
    <property type="entry name" value="Voltage-gated potassium channels"/>
    <property type="match status" value="1"/>
</dbReference>
<evidence type="ECO:0000313" key="3">
    <source>
        <dbReference type="EMBL" id="MFC0557533.1"/>
    </source>
</evidence>
<proteinExistence type="predicted"/>
<comment type="caution">
    <text evidence="3">The sequence shown here is derived from an EMBL/GenBank/DDBJ whole genome shotgun (WGS) entry which is preliminary data.</text>
</comment>
<feature type="transmembrane region" description="Helical" evidence="1">
    <location>
        <begin position="115"/>
        <end position="139"/>
    </location>
</feature>
<reference evidence="3 4" key="1">
    <citation type="submission" date="2024-09" db="EMBL/GenBank/DDBJ databases">
        <authorList>
            <person name="Sun Q."/>
            <person name="Mori K."/>
        </authorList>
    </citation>
    <scope>NUCLEOTIDE SEQUENCE [LARGE SCALE GENOMIC DNA]</scope>
    <source>
        <strain evidence="3 4">NCAIM B.02301</strain>
    </source>
</reference>
<accession>A0ABV6N9S7</accession>